<dbReference type="PROSITE" id="PS50893">
    <property type="entry name" value="ABC_TRANSPORTER_2"/>
    <property type="match status" value="1"/>
</dbReference>
<comment type="subcellular location">
    <subcellularLocation>
        <location evidence="1 8">Cell membrane</location>
        <topology evidence="1 8">Peripheral membrane protein</topology>
    </subcellularLocation>
</comment>
<keyword evidence="4 8" id="KW-0547">Nucleotide-binding</keyword>
<evidence type="ECO:0000256" key="4">
    <source>
        <dbReference type="ARBA" id="ARBA00022741"/>
    </source>
</evidence>
<dbReference type="PROSITE" id="PS00211">
    <property type="entry name" value="ABC_TRANSPORTER_1"/>
    <property type="match status" value="1"/>
</dbReference>
<keyword evidence="5 8" id="KW-0067">ATP-binding</keyword>
<dbReference type="PANTHER" id="PTHR43553:SF27">
    <property type="entry name" value="ENERGY-COUPLING FACTOR TRANSPORTER ATP-BINDING PROTEIN ECFA2"/>
    <property type="match status" value="1"/>
</dbReference>
<feature type="domain" description="ABC transporter" evidence="9">
    <location>
        <begin position="6"/>
        <end position="248"/>
    </location>
</feature>
<keyword evidence="7 8" id="KW-0472">Membrane</keyword>
<dbReference type="InterPro" id="IPR017871">
    <property type="entry name" value="ABC_transporter-like_CS"/>
</dbReference>
<protein>
    <recommendedName>
        <fullName evidence="8">Energy-coupling factor transporter ATP-binding protein EcfA2</fullName>
        <ecNumber evidence="8">7.-.-.-</ecNumber>
    </recommendedName>
</protein>
<keyword evidence="6" id="KW-1278">Translocase</keyword>
<comment type="function">
    <text evidence="8">ATP-binding (A) component of a common energy-coupling factor (ECF) ABC-transporter complex.</text>
</comment>
<dbReference type="InterPro" id="IPR050095">
    <property type="entry name" value="ECF_ABC_transporter_ATP-bd"/>
</dbReference>
<comment type="similarity">
    <text evidence="8">Belongs to the ABC transporter superfamily. Energy-coupling factor EcfA family.</text>
</comment>
<comment type="subunit">
    <text evidence="8">Forms a stable energy-coupling factor (ECF) transporter complex composed of 2 membrane-embedded substrate-binding proteins (S component), 2 ATP-binding proteins (A component) and 2 transmembrane proteins (T component).</text>
</comment>
<dbReference type="CDD" id="cd03225">
    <property type="entry name" value="ABC_cobalt_CbiO_domain1"/>
    <property type="match status" value="1"/>
</dbReference>
<keyword evidence="2 8" id="KW-0813">Transport</keyword>
<keyword evidence="11" id="KW-1185">Reference proteome</keyword>
<dbReference type="InterPro" id="IPR003593">
    <property type="entry name" value="AAA+_ATPase"/>
</dbReference>
<evidence type="ECO:0000313" key="11">
    <source>
        <dbReference type="Proteomes" id="UP000785625"/>
    </source>
</evidence>
<evidence type="ECO:0000256" key="1">
    <source>
        <dbReference type="ARBA" id="ARBA00004202"/>
    </source>
</evidence>
<accession>A0ABS2GXQ6</accession>
<evidence type="ECO:0000256" key="2">
    <source>
        <dbReference type="ARBA" id="ARBA00022448"/>
    </source>
</evidence>
<dbReference type="SMART" id="SM00382">
    <property type="entry name" value="AAA"/>
    <property type="match status" value="1"/>
</dbReference>
<dbReference type="InterPro" id="IPR003439">
    <property type="entry name" value="ABC_transporter-like_ATP-bd"/>
</dbReference>
<evidence type="ECO:0000259" key="9">
    <source>
        <dbReference type="PROSITE" id="PS50893"/>
    </source>
</evidence>
<evidence type="ECO:0000256" key="6">
    <source>
        <dbReference type="ARBA" id="ARBA00022967"/>
    </source>
</evidence>
<evidence type="ECO:0000256" key="7">
    <source>
        <dbReference type="ARBA" id="ARBA00023136"/>
    </source>
</evidence>
<sequence>MVEPAIKIEDLSYIYSPETAFAYQALSNINLTIQGETITAVIGHTGSGKSTLMQLVDGLLIPTNGSITVGKVKVTPNSSKEDFAQLRNHVGFVFQFPESQLFADSVIQDVMFGPLNLGMSENAARRNAKEALERLSFPTNLYERSPFELSGGQMRRVAIAGVLAMDPKILILDEPTAGLDPNGRKELMQLVQQLHEEGKTIILITHQMEQVAEYADQVVALSHGQVAFNGSPHELFDDQSRLQKIGLVAPQTVRFAQKLQEQGVHITKLPMNVDELAEEIIKVKKGMTGYGK</sequence>
<evidence type="ECO:0000256" key="3">
    <source>
        <dbReference type="ARBA" id="ARBA00022475"/>
    </source>
</evidence>
<dbReference type="PANTHER" id="PTHR43553">
    <property type="entry name" value="HEAVY METAL TRANSPORTER"/>
    <property type="match status" value="1"/>
</dbReference>
<evidence type="ECO:0000256" key="5">
    <source>
        <dbReference type="ARBA" id="ARBA00022840"/>
    </source>
</evidence>
<dbReference type="Proteomes" id="UP000785625">
    <property type="component" value="Unassembled WGS sequence"/>
</dbReference>
<dbReference type="Gene3D" id="3.40.50.300">
    <property type="entry name" value="P-loop containing nucleotide triphosphate hydrolases"/>
    <property type="match status" value="1"/>
</dbReference>
<evidence type="ECO:0000313" key="10">
    <source>
        <dbReference type="EMBL" id="MBM6940106.1"/>
    </source>
</evidence>
<dbReference type="SUPFAM" id="SSF52540">
    <property type="entry name" value="P-loop containing nucleoside triphosphate hydrolases"/>
    <property type="match status" value="1"/>
</dbReference>
<comment type="caution">
    <text evidence="10">The sequence shown here is derived from an EMBL/GenBank/DDBJ whole genome shotgun (WGS) entry which is preliminary data.</text>
</comment>
<dbReference type="Pfam" id="PF00005">
    <property type="entry name" value="ABC_tran"/>
    <property type="match status" value="1"/>
</dbReference>
<organism evidence="10 11">
    <name type="scientific">Limosilactobacillus coleohominis</name>
    <dbReference type="NCBI Taxonomy" id="181675"/>
    <lineage>
        <taxon>Bacteria</taxon>
        <taxon>Bacillati</taxon>
        <taxon>Bacillota</taxon>
        <taxon>Bacilli</taxon>
        <taxon>Lactobacillales</taxon>
        <taxon>Lactobacillaceae</taxon>
        <taxon>Limosilactobacillus</taxon>
    </lineage>
</organism>
<dbReference type="EMBL" id="JACJKU010000006">
    <property type="protein sequence ID" value="MBM6940106.1"/>
    <property type="molecule type" value="Genomic_DNA"/>
</dbReference>
<evidence type="ECO:0000256" key="8">
    <source>
        <dbReference type="RuleBase" id="RU365104"/>
    </source>
</evidence>
<dbReference type="InterPro" id="IPR030946">
    <property type="entry name" value="EcfA2"/>
</dbReference>
<dbReference type="EC" id="7.-.-.-" evidence="8"/>
<dbReference type="InterPro" id="IPR015856">
    <property type="entry name" value="ABC_transpr_CbiO/EcfA_su"/>
</dbReference>
<dbReference type="InterPro" id="IPR027417">
    <property type="entry name" value="P-loop_NTPase"/>
</dbReference>
<name>A0ABS2GXQ6_9LACO</name>
<dbReference type="RefSeq" id="WP_204784539.1">
    <property type="nucleotide sequence ID" value="NZ_CALVGD010000116.1"/>
</dbReference>
<gene>
    <name evidence="10" type="ORF">H5975_01160</name>
</gene>
<dbReference type="NCBIfam" id="TIGR04521">
    <property type="entry name" value="ECF_ATPase_2"/>
    <property type="match status" value="1"/>
</dbReference>
<keyword evidence="3 8" id="KW-1003">Cell membrane</keyword>
<reference evidence="10 11" key="1">
    <citation type="journal article" date="2021" name="Sci. Rep.">
        <title>The distribution of antibiotic resistance genes in chicken gut microbiota commensals.</title>
        <authorList>
            <person name="Juricova H."/>
            <person name="Matiasovicova J."/>
            <person name="Kubasova T."/>
            <person name="Cejkova D."/>
            <person name="Rychlik I."/>
        </authorList>
    </citation>
    <scope>NUCLEOTIDE SEQUENCE [LARGE SCALE GENOMIC DNA]</scope>
    <source>
        <strain evidence="10 11">An574</strain>
    </source>
</reference>
<proteinExistence type="inferred from homology"/>